<accession>A0A7J6VRF9</accession>
<protein>
    <submittedName>
        <fullName evidence="2">Uncharacterized protein</fullName>
    </submittedName>
</protein>
<evidence type="ECO:0000256" key="1">
    <source>
        <dbReference type="SAM" id="MobiDB-lite"/>
    </source>
</evidence>
<keyword evidence="3" id="KW-1185">Reference proteome</keyword>
<name>A0A7J6VRF9_THATH</name>
<evidence type="ECO:0000313" key="2">
    <source>
        <dbReference type="EMBL" id="KAF5187676.1"/>
    </source>
</evidence>
<feature type="compositionally biased region" description="Basic and acidic residues" evidence="1">
    <location>
        <begin position="163"/>
        <end position="174"/>
    </location>
</feature>
<organism evidence="2 3">
    <name type="scientific">Thalictrum thalictroides</name>
    <name type="common">Rue-anemone</name>
    <name type="synonym">Anemone thalictroides</name>
    <dbReference type="NCBI Taxonomy" id="46969"/>
    <lineage>
        <taxon>Eukaryota</taxon>
        <taxon>Viridiplantae</taxon>
        <taxon>Streptophyta</taxon>
        <taxon>Embryophyta</taxon>
        <taxon>Tracheophyta</taxon>
        <taxon>Spermatophyta</taxon>
        <taxon>Magnoliopsida</taxon>
        <taxon>Ranunculales</taxon>
        <taxon>Ranunculaceae</taxon>
        <taxon>Thalictroideae</taxon>
        <taxon>Thalictrum</taxon>
    </lineage>
</organism>
<proteinExistence type="predicted"/>
<dbReference type="AlphaFoldDB" id="A0A7J6VRF9"/>
<dbReference type="Proteomes" id="UP000554482">
    <property type="component" value="Unassembled WGS sequence"/>
</dbReference>
<comment type="caution">
    <text evidence="2">The sequence shown here is derived from an EMBL/GenBank/DDBJ whole genome shotgun (WGS) entry which is preliminary data.</text>
</comment>
<gene>
    <name evidence="2" type="ORF">FRX31_022734</name>
</gene>
<sequence length="174" mass="19281">MLLSGQILVEQIQLNRDRTKRVVHRVLESLANLDPEKAHTSEPFIKLNIKASDSVCYSGRALAEISGTKGRSFFDDFRPKRILNRPSNQQTSDPVCPRLVLNRLFSTGPASKQLGISSNLGPQFITSALQNTVESELHEKLTKSAGEMDGDIQNYLNSNSEIGESKVDDGVQIR</sequence>
<reference evidence="2 3" key="1">
    <citation type="submission" date="2020-06" db="EMBL/GenBank/DDBJ databases">
        <title>Transcriptomic and genomic resources for Thalictrum thalictroides and T. hernandezii: Facilitating candidate gene discovery in an emerging model plant lineage.</title>
        <authorList>
            <person name="Arias T."/>
            <person name="Riano-Pachon D.M."/>
            <person name="Di Stilio V.S."/>
        </authorList>
    </citation>
    <scope>NUCLEOTIDE SEQUENCE [LARGE SCALE GENOMIC DNA]</scope>
    <source>
        <strain evidence="3">cv. WT478/WT964</strain>
        <tissue evidence="2">Leaves</tissue>
    </source>
</reference>
<dbReference type="EMBL" id="JABWDY010027711">
    <property type="protein sequence ID" value="KAF5187676.1"/>
    <property type="molecule type" value="Genomic_DNA"/>
</dbReference>
<feature type="region of interest" description="Disordered" evidence="1">
    <location>
        <begin position="155"/>
        <end position="174"/>
    </location>
</feature>
<evidence type="ECO:0000313" key="3">
    <source>
        <dbReference type="Proteomes" id="UP000554482"/>
    </source>
</evidence>